<dbReference type="OrthoDB" id="371439at2759"/>
<protein>
    <submittedName>
        <fullName evidence="1">Uncharacterized protein</fullName>
    </submittedName>
</protein>
<comment type="caution">
    <text evidence="1">The sequence shown here is derived from an EMBL/GenBank/DDBJ whole genome shotgun (WGS) entry which is preliminary data.</text>
</comment>
<reference evidence="1" key="1">
    <citation type="submission" date="2015-04" db="EMBL/GenBank/DDBJ databases">
        <authorList>
            <consortium name="Pathogen Informatics"/>
        </authorList>
    </citation>
    <scope>NUCLEOTIDE SEQUENCE [LARGE SCALE GENOMIC DNA]</scope>
    <source>
        <strain evidence="1">8A</strain>
    </source>
</reference>
<accession>A0A1J1GSX3</accession>
<organism evidence="1 2">
    <name type="scientific">Plasmodium gallinaceum</name>
    <dbReference type="NCBI Taxonomy" id="5849"/>
    <lineage>
        <taxon>Eukaryota</taxon>
        <taxon>Sar</taxon>
        <taxon>Alveolata</taxon>
        <taxon>Apicomplexa</taxon>
        <taxon>Aconoidasida</taxon>
        <taxon>Haemosporida</taxon>
        <taxon>Plasmodiidae</taxon>
        <taxon>Plasmodium</taxon>
        <taxon>Plasmodium (Haemamoeba)</taxon>
    </lineage>
</organism>
<proteinExistence type="predicted"/>
<evidence type="ECO:0000313" key="1">
    <source>
        <dbReference type="EMBL" id="CRG95596.1"/>
    </source>
</evidence>
<dbReference type="EMBL" id="CVMV01000045">
    <property type="protein sequence ID" value="CRG95596.1"/>
    <property type="molecule type" value="Genomic_DNA"/>
</dbReference>
<dbReference type="OMA" id="LLKQVHM"/>
<dbReference type="RefSeq" id="XP_028528404.1">
    <property type="nucleotide sequence ID" value="XM_028671786.1"/>
</dbReference>
<dbReference type="VEuPathDB" id="PlasmoDB:PGAL8A_00279300"/>
<dbReference type="Proteomes" id="UP000220797">
    <property type="component" value="Unassembled WGS sequence"/>
</dbReference>
<name>A0A1J1GSX3_PLAGA</name>
<sequence length="179" mass="21355">MKRYINNNKLYNLKKVKVECEYENELKKECTSSIFDFNKVSKKEENIDENNLEKFNIFNLEENGKRRKIDIMHIFNELKNSTQMNEDLLNQNIDKNLVRNKNELVTKCIKNNVNNNIKDKNSNSNENLNKDTSVEKIENCKTKKSNNLNKYYEKINNLLKEIHLSKIARNNNKNIKYMA</sequence>
<dbReference type="GeneID" id="39731326"/>
<gene>
    <name evidence="1" type="ORF">PGAL8A_00279300</name>
</gene>
<evidence type="ECO:0000313" key="2">
    <source>
        <dbReference type="Proteomes" id="UP000220797"/>
    </source>
</evidence>
<keyword evidence="2" id="KW-1185">Reference proteome</keyword>
<dbReference type="AlphaFoldDB" id="A0A1J1GSX3"/>